<proteinExistence type="predicted"/>
<evidence type="ECO:0000313" key="5">
    <source>
        <dbReference type="EMBL" id="EMG49154.1"/>
    </source>
</evidence>
<feature type="region of interest" description="Disordered" evidence="3">
    <location>
        <begin position="171"/>
        <end position="256"/>
    </location>
</feature>
<dbReference type="PROSITE" id="PS50002">
    <property type="entry name" value="SH3"/>
    <property type="match status" value="1"/>
</dbReference>
<dbReference type="STRING" id="1245528.M3K357"/>
<comment type="caution">
    <text evidence="5">The sequence shown here is derived from an EMBL/GenBank/DDBJ whole genome shotgun (WGS) entry which is preliminary data.</text>
</comment>
<dbReference type="OrthoDB" id="6250593at2759"/>
<dbReference type="Gene3D" id="2.30.30.40">
    <property type="entry name" value="SH3 Domains"/>
    <property type="match status" value="1"/>
</dbReference>
<dbReference type="AlphaFoldDB" id="M3K357"/>
<dbReference type="eggNOG" id="KOG3601">
    <property type="taxonomic scope" value="Eukaryota"/>
</dbReference>
<dbReference type="HOGENOM" id="CLU_064525_2_0_1"/>
<feature type="compositionally biased region" description="Polar residues" evidence="3">
    <location>
        <begin position="190"/>
        <end position="222"/>
    </location>
</feature>
<dbReference type="InterPro" id="IPR050670">
    <property type="entry name" value="STAM"/>
</dbReference>
<gene>
    <name evidence="5" type="ORF">G210_0158</name>
</gene>
<sequence>MSAALVNRSLTTIRTELEFLKDSEVITEELFEKLVDSIPVKYQKDSAPWGVDKLGGEGAVATTALAKVQTKSSAVDVVSEKLSNTTLSVPPPAYPPAQPPQSNTPKPLGYCTATYDYKAQQSGDLDLSKGDKLAITEHLSEDWWKGYKRGSGPEKTGVFPSNYVQTISESEYETKERAADPYSLPPPAPYQQNGYSAYGTPNYQQQPPLSQHNSYNSYNSFPPANPNAYPPIGQQQQVVEQQPQQQQSSSHEGLKRVGKKFGDSVVFGAGATVGSNIINSIF</sequence>
<evidence type="ECO:0000259" key="4">
    <source>
        <dbReference type="PROSITE" id="PS50002"/>
    </source>
</evidence>
<dbReference type="Proteomes" id="UP000011777">
    <property type="component" value="Unassembled WGS sequence"/>
</dbReference>
<organism evidence="5 6">
    <name type="scientific">Candida maltosa (strain Xu316)</name>
    <name type="common">Yeast</name>
    <dbReference type="NCBI Taxonomy" id="1245528"/>
    <lineage>
        <taxon>Eukaryota</taxon>
        <taxon>Fungi</taxon>
        <taxon>Dikarya</taxon>
        <taxon>Ascomycota</taxon>
        <taxon>Saccharomycotina</taxon>
        <taxon>Pichiomycetes</taxon>
        <taxon>Debaryomycetaceae</taxon>
        <taxon>Candida/Lodderomyces clade</taxon>
        <taxon>Candida</taxon>
    </lineage>
</organism>
<name>M3K357_CANMX</name>
<protein>
    <submittedName>
        <fullName evidence="5">SH3 domain-containing protein, putative</fullName>
    </submittedName>
</protein>
<keyword evidence="1 2" id="KW-0728">SH3 domain</keyword>
<dbReference type="SMART" id="SM00326">
    <property type="entry name" value="SH3"/>
    <property type="match status" value="1"/>
</dbReference>
<dbReference type="InterPro" id="IPR036028">
    <property type="entry name" value="SH3-like_dom_sf"/>
</dbReference>
<evidence type="ECO:0000256" key="3">
    <source>
        <dbReference type="SAM" id="MobiDB-lite"/>
    </source>
</evidence>
<dbReference type="EMBL" id="AOGT01000795">
    <property type="protein sequence ID" value="EMG49154.1"/>
    <property type="molecule type" value="Genomic_DNA"/>
</dbReference>
<keyword evidence="6" id="KW-1185">Reference proteome</keyword>
<dbReference type="OMA" id="EWWKGRN"/>
<dbReference type="PANTHER" id="PTHR45929">
    <property type="entry name" value="JAK PATHWAY SIGNAL TRANSDUCTION ADAPTOR MOLECULE"/>
    <property type="match status" value="1"/>
</dbReference>
<feature type="compositionally biased region" description="Low complexity" evidence="3">
    <location>
        <begin position="234"/>
        <end position="247"/>
    </location>
</feature>
<accession>M3K357</accession>
<dbReference type="Pfam" id="PF00018">
    <property type="entry name" value="SH3_1"/>
    <property type="match status" value="1"/>
</dbReference>
<evidence type="ECO:0000256" key="1">
    <source>
        <dbReference type="ARBA" id="ARBA00022443"/>
    </source>
</evidence>
<dbReference type="CDD" id="cd00174">
    <property type="entry name" value="SH3"/>
    <property type="match status" value="1"/>
</dbReference>
<reference evidence="5 6" key="1">
    <citation type="submission" date="2013-02" db="EMBL/GenBank/DDBJ databases">
        <title>Genome sequence of Candida maltosa Xu316, a potential industrial strain for xylitol and ethanol production.</title>
        <authorList>
            <person name="Yu J."/>
            <person name="Wang Q."/>
            <person name="Geng X."/>
            <person name="Bao W."/>
            <person name="He P."/>
            <person name="Cai J."/>
        </authorList>
    </citation>
    <scope>NUCLEOTIDE SEQUENCE [LARGE SCALE GENOMIC DNA]</scope>
    <source>
        <strain evidence="6">Xu316</strain>
    </source>
</reference>
<dbReference type="InterPro" id="IPR001452">
    <property type="entry name" value="SH3_domain"/>
</dbReference>
<dbReference type="PRINTS" id="PR00452">
    <property type="entry name" value="SH3DOMAIN"/>
</dbReference>
<dbReference type="PANTHER" id="PTHR45929:SF7">
    <property type="entry name" value="LAS SEVENTEEN-BINDING PROTEIN 1"/>
    <property type="match status" value="1"/>
</dbReference>
<evidence type="ECO:0000256" key="2">
    <source>
        <dbReference type="PROSITE-ProRule" id="PRU00192"/>
    </source>
</evidence>
<dbReference type="SUPFAM" id="SSF50044">
    <property type="entry name" value="SH3-domain"/>
    <property type="match status" value="1"/>
</dbReference>
<dbReference type="GO" id="GO:0030447">
    <property type="term" value="P:filamentous growth"/>
    <property type="evidence" value="ECO:0007669"/>
    <property type="project" value="UniProtKB-ARBA"/>
</dbReference>
<feature type="domain" description="SH3" evidence="4">
    <location>
        <begin position="106"/>
        <end position="169"/>
    </location>
</feature>
<evidence type="ECO:0000313" key="6">
    <source>
        <dbReference type="Proteomes" id="UP000011777"/>
    </source>
</evidence>